<evidence type="ECO:0000256" key="5">
    <source>
        <dbReference type="ARBA" id="ARBA00023002"/>
    </source>
</evidence>
<keyword evidence="6 8" id="KW-0408">Iron</keyword>
<evidence type="ECO:0000256" key="9">
    <source>
        <dbReference type="RuleBase" id="RU000461"/>
    </source>
</evidence>
<dbReference type="GO" id="GO:0005743">
    <property type="term" value="C:mitochondrial inner membrane"/>
    <property type="evidence" value="ECO:0007669"/>
    <property type="project" value="TreeGrafter"/>
</dbReference>
<name>A0A6I9NTM5_9TELE</name>
<evidence type="ECO:0000313" key="11">
    <source>
        <dbReference type="RefSeq" id="XP_010781289.1"/>
    </source>
</evidence>
<dbReference type="GO" id="GO:0020037">
    <property type="term" value="F:heme binding"/>
    <property type="evidence" value="ECO:0007669"/>
    <property type="project" value="InterPro"/>
</dbReference>
<dbReference type="GO" id="GO:0042359">
    <property type="term" value="P:vitamin D metabolic process"/>
    <property type="evidence" value="ECO:0007669"/>
    <property type="project" value="UniProtKB-ARBA"/>
</dbReference>
<dbReference type="GO" id="GO:0005506">
    <property type="term" value="F:iron ion binding"/>
    <property type="evidence" value="ECO:0007669"/>
    <property type="project" value="InterPro"/>
</dbReference>
<evidence type="ECO:0000256" key="3">
    <source>
        <dbReference type="ARBA" id="ARBA00022617"/>
    </source>
</evidence>
<reference evidence="11" key="1">
    <citation type="submission" date="2025-08" db="UniProtKB">
        <authorList>
            <consortium name="RefSeq"/>
        </authorList>
    </citation>
    <scope>IDENTIFICATION</scope>
    <source>
        <tissue evidence="11">Muscle</tissue>
    </source>
</reference>
<dbReference type="InterPro" id="IPR002401">
    <property type="entry name" value="Cyt_P450_E_grp-I"/>
</dbReference>
<evidence type="ECO:0000256" key="4">
    <source>
        <dbReference type="ARBA" id="ARBA00022723"/>
    </source>
</evidence>
<dbReference type="GO" id="GO:0006700">
    <property type="term" value="P:C21-steroid hormone biosynthetic process"/>
    <property type="evidence" value="ECO:0007669"/>
    <property type="project" value="TreeGrafter"/>
</dbReference>
<dbReference type="PROSITE" id="PS00086">
    <property type="entry name" value="CYTOCHROME_P450"/>
    <property type="match status" value="1"/>
</dbReference>
<comment type="similarity">
    <text evidence="2 9">Belongs to the cytochrome P450 family.</text>
</comment>
<dbReference type="InterPro" id="IPR001128">
    <property type="entry name" value="Cyt_P450"/>
</dbReference>
<gene>
    <name evidence="11" type="primary">cyp27a1.1</name>
</gene>
<dbReference type="PRINTS" id="PR00385">
    <property type="entry name" value="P450"/>
</dbReference>
<keyword evidence="3 8" id="KW-0349">Heme</keyword>
<dbReference type="GO" id="GO:0034650">
    <property type="term" value="P:cortisol metabolic process"/>
    <property type="evidence" value="ECO:0007669"/>
    <property type="project" value="TreeGrafter"/>
</dbReference>
<evidence type="ECO:0000313" key="10">
    <source>
        <dbReference type="Proteomes" id="UP000504611"/>
    </source>
</evidence>
<dbReference type="GO" id="GO:0004497">
    <property type="term" value="F:monooxygenase activity"/>
    <property type="evidence" value="ECO:0007669"/>
    <property type="project" value="UniProtKB-KW"/>
</dbReference>
<dbReference type="InterPro" id="IPR017972">
    <property type="entry name" value="Cyt_P450_CS"/>
</dbReference>
<keyword evidence="10" id="KW-1185">Reference proteome</keyword>
<dbReference type="InterPro" id="IPR050479">
    <property type="entry name" value="CYP11_CYP27_families"/>
</dbReference>
<dbReference type="InterPro" id="IPR036396">
    <property type="entry name" value="Cyt_P450_sf"/>
</dbReference>
<dbReference type="Proteomes" id="UP000504611">
    <property type="component" value="Unplaced"/>
</dbReference>
<protein>
    <submittedName>
        <fullName evidence="11">Sterol 26-hydroxylase, mitochondrial</fullName>
    </submittedName>
</protein>
<dbReference type="PANTHER" id="PTHR24279">
    <property type="entry name" value="CYTOCHROME P450"/>
    <property type="match status" value="1"/>
</dbReference>
<dbReference type="PANTHER" id="PTHR24279:SF123">
    <property type="entry name" value="CYTOCHROME P450 FAMILY 27 SUBFAMILY A MEMBER 1"/>
    <property type="match status" value="1"/>
</dbReference>
<evidence type="ECO:0000256" key="1">
    <source>
        <dbReference type="ARBA" id="ARBA00001971"/>
    </source>
</evidence>
<dbReference type="CTD" id="402831"/>
<dbReference type="PRINTS" id="PR00463">
    <property type="entry name" value="EP450I"/>
</dbReference>
<evidence type="ECO:0000256" key="6">
    <source>
        <dbReference type="ARBA" id="ARBA00023004"/>
    </source>
</evidence>
<proteinExistence type="inferred from homology"/>
<dbReference type="KEGG" id="ncc:104955625"/>
<evidence type="ECO:0000256" key="8">
    <source>
        <dbReference type="PIRSR" id="PIRSR602401-1"/>
    </source>
</evidence>
<sequence length="515" mass="59815">MAAWLCRALVQRNGRLLLSYPNSVGRLCSRGVGSSSPAPGALSAFQDKPRTVEDLPNISFLELIYRMVFQGFYNRLHELQIYNKQRYGPIYREGKKSVSVNTPQLLEEVLRNDEKFPTRGDLSAWKEYRDMRGYGYGPFTEEGERWYNLRVILNKRMLHPKESAQYGDDINDVVTDFIKRLSYLRQCSPEEDLVPDMANELYRFSLEGIASILFETRLGCLEKEIPAGTQDFIHSIGQMFSYNMAAFLMPKWSRSLLPYWRRYIEGWEGIFCFGKELIDKKMEVIQQRVENNQEVEGEYLTYLLSNTQMSTKDVYGSITELLLAGMDTTSNTLTWSFYLLSRNPHTQDRLYEEVSTMLPAKRIPSAAEVTRMPYLKAVIREALRMYPVVPVNARIIVEKSVAIGGYTFPKKTAFTLHHYAISHDEETFPEPFTFKPERWLRDGRVRPNPFASIPFGFGVRGCVGRRIAELEMYMVLFRVIRHFEIKPDPTMGELKCINRTVLVPDQPLRLYFVDR</sequence>
<comment type="cofactor">
    <cofactor evidence="1 8">
        <name>heme</name>
        <dbReference type="ChEBI" id="CHEBI:30413"/>
    </cofactor>
</comment>
<dbReference type="RefSeq" id="XP_010781289.1">
    <property type="nucleotide sequence ID" value="XM_010782987.1"/>
</dbReference>
<keyword evidence="5 9" id="KW-0560">Oxidoreductase</keyword>
<accession>A0A6I9NTM5</accession>
<dbReference type="GO" id="GO:0071375">
    <property type="term" value="P:cellular response to peptide hormone stimulus"/>
    <property type="evidence" value="ECO:0007669"/>
    <property type="project" value="TreeGrafter"/>
</dbReference>
<dbReference type="SUPFAM" id="SSF48264">
    <property type="entry name" value="Cytochrome P450"/>
    <property type="match status" value="1"/>
</dbReference>
<dbReference type="AlphaFoldDB" id="A0A6I9NTM5"/>
<dbReference type="Gene3D" id="1.10.630.10">
    <property type="entry name" value="Cytochrome P450"/>
    <property type="match status" value="1"/>
</dbReference>
<organism evidence="10 11">
    <name type="scientific">Notothenia coriiceps</name>
    <name type="common">black rockcod</name>
    <dbReference type="NCBI Taxonomy" id="8208"/>
    <lineage>
        <taxon>Eukaryota</taxon>
        <taxon>Metazoa</taxon>
        <taxon>Chordata</taxon>
        <taxon>Craniata</taxon>
        <taxon>Vertebrata</taxon>
        <taxon>Euteleostomi</taxon>
        <taxon>Actinopterygii</taxon>
        <taxon>Neopterygii</taxon>
        <taxon>Teleostei</taxon>
        <taxon>Neoteleostei</taxon>
        <taxon>Acanthomorphata</taxon>
        <taxon>Eupercaria</taxon>
        <taxon>Perciformes</taxon>
        <taxon>Notothenioidei</taxon>
        <taxon>Nototheniidae</taxon>
        <taxon>Notothenia</taxon>
    </lineage>
</organism>
<dbReference type="FunFam" id="1.10.630.10:FF:000006">
    <property type="entry name" value="Cytochrome P450 302a1, mitochondrial"/>
    <property type="match status" value="1"/>
</dbReference>
<dbReference type="GO" id="GO:0008203">
    <property type="term" value="P:cholesterol metabolic process"/>
    <property type="evidence" value="ECO:0007669"/>
    <property type="project" value="TreeGrafter"/>
</dbReference>
<dbReference type="GO" id="GO:0006704">
    <property type="term" value="P:glucocorticoid biosynthetic process"/>
    <property type="evidence" value="ECO:0007669"/>
    <property type="project" value="TreeGrafter"/>
</dbReference>
<evidence type="ECO:0000256" key="2">
    <source>
        <dbReference type="ARBA" id="ARBA00010617"/>
    </source>
</evidence>
<keyword evidence="7 9" id="KW-0503">Monooxygenase</keyword>
<keyword evidence="4 8" id="KW-0479">Metal-binding</keyword>
<dbReference type="Pfam" id="PF00067">
    <property type="entry name" value="p450"/>
    <property type="match status" value="1"/>
</dbReference>
<dbReference type="OrthoDB" id="3945418at2759"/>
<evidence type="ECO:0000256" key="7">
    <source>
        <dbReference type="ARBA" id="ARBA00023033"/>
    </source>
</evidence>
<feature type="binding site" description="axial binding residue" evidence="8">
    <location>
        <position position="462"/>
    </location>
    <ligand>
        <name>heme</name>
        <dbReference type="ChEBI" id="CHEBI:30413"/>
    </ligand>
    <ligandPart>
        <name>Fe</name>
        <dbReference type="ChEBI" id="CHEBI:18248"/>
    </ligandPart>
</feature>
<dbReference type="GO" id="GO:0016705">
    <property type="term" value="F:oxidoreductase activity, acting on paired donors, with incorporation or reduction of molecular oxygen"/>
    <property type="evidence" value="ECO:0007669"/>
    <property type="project" value="InterPro"/>
</dbReference>